<feature type="modified residue" description="4-aspartylphosphate" evidence="6">
    <location>
        <position position="188"/>
    </location>
</feature>
<dbReference type="PANTHER" id="PTHR44591">
    <property type="entry name" value="STRESS RESPONSE REGULATOR PROTEIN 1"/>
    <property type="match status" value="1"/>
</dbReference>
<dbReference type="SUPFAM" id="SSF52172">
    <property type="entry name" value="CheY-like"/>
    <property type="match status" value="2"/>
</dbReference>
<dbReference type="GO" id="GO:0000160">
    <property type="term" value="P:phosphorelay signal transduction system"/>
    <property type="evidence" value="ECO:0007669"/>
    <property type="project" value="UniProtKB-KW"/>
</dbReference>
<sequence length="262" mass="29010">MSTTRILIVDNDAEHATSNRKILETAGYEVMVSETGKGGLESARTYRPQLVILDVMLPDINGFSVCQELKDDETLSAIRVIILTALGTSGESYLSKMAEQHKADAFFAKPVEAKILLNRIGELLTKTTAVTDVSKVKGKILLIDDDPDFLEATQQILVANRYEVVTAENGEDGIAKAKYESPDLIILDVIMPGKDGYSVCHELRKIDQTRPIPVIMLTAVGQQLSKPEYAVDMAIDHQADDFIDKPVDSQTLIRKVEKHLRR</sequence>
<dbReference type="Gene3D" id="3.40.50.2300">
    <property type="match status" value="2"/>
</dbReference>
<reference evidence="8 9" key="1">
    <citation type="journal article" date="2015" name="Microbiome">
        <title>Genomic resolution of linkages in carbon, nitrogen, and sulfur cycling among widespread estuary sediment bacteria.</title>
        <authorList>
            <person name="Baker B.J."/>
            <person name="Lazar C.S."/>
            <person name="Teske A.P."/>
            <person name="Dick G.J."/>
        </authorList>
    </citation>
    <scope>NUCLEOTIDE SEQUENCE [LARGE SCALE GENOMIC DNA]</scope>
    <source>
        <strain evidence="8">SM1_77</strain>
    </source>
</reference>
<keyword evidence="4" id="KW-0238">DNA-binding</keyword>
<dbReference type="FunFam" id="3.40.50.2300:FF:000001">
    <property type="entry name" value="DNA-binding response regulator PhoB"/>
    <property type="match status" value="1"/>
</dbReference>
<evidence type="ECO:0000256" key="1">
    <source>
        <dbReference type="ARBA" id="ARBA00022553"/>
    </source>
</evidence>
<dbReference type="InterPro" id="IPR050595">
    <property type="entry name" value="Bact_response_regulator"/>
</dbReference>
<feature type="modified residue" description="4-aspartylphosphate" evidence="6">
    <location>
        <position position="54"/>
    </location>
</feature>
<evidence type="ECO:0000256" key="6">
    <source>
        <dbReference type="PROSITE-ProRule" id="PRU00169"/>
    </source>
</evidence>
<evidence type="ECO:0000256" key="3">
    <source>
        <dbReference type="ARBA" id="ARBA00023015"/>
    </source>
</evidence>
<keyword evidence="3" id="KW-0805">Transcription regulation</keyword>
<comment type="caution">
    <text evidence="8">The sequence shown here is derived from an EMBL/GenBank/DDBJ whole genome shotgun (WGS) entry which is preliminary data.</text>
</comment>
<dbReference type="PANTHER" id="PTHR44591:SF14">
    <property type="entry name" value="PROTEIN PILG"/>
    <property type="match status" value="1"/>
</dbReference>
<dbReference type="InterPro" id="IPR011006">
    <property type="entry name" value="CheY-like_superfamily"/>
</dbReference>
<dbReference type="SMART" id="SM00448">
    <property type="entry name" value="REC"/>
    <property type="match status" value="2"/>
</dbReference>
<dbReference type="Pfam" id="PF00072">
    <property type="entry name" value="Response_reg"/>
    <property type="match status" value="2"/>
</dbReference>
<dbReference type="Proteomes" id="UP000050975">
    <property type="component" value="Unassembled WGS sequence"/>
</dbReference>
<evidence type="ECO:0000256" key="2">
    <source>
        <dbReference type="ARBA" id="ARBA00023012"/>
    </source>
</evidence>
<keyword evidence="2" id="KW-0902">Two-component regulatory system</keyword>
<dbReference type="EMBL" id="LJVE01000070">
    <property type="protein sequence ID" value="KPL14034.1"/>
    <property type="molecule type" value="Genomic_DNA"/>
</dbReference>
<keyword evidence="1 6" id="KW-0597">Phosphoprotein</keyword>
<dbReference type="GO" id="GO:0003677">
    <property type="term" value="F:DNA binding"/>
    <property type="evidence" value="ECO:0007669"/>
    <property type="project" value="UniProtKB-KW"/>
</dbReference>
<feature type="domain" description="Response regulatory" evidence="7">
    <location>
        <begin position="139"/>
        <end position="260"/>
    </location>
</feature>
<accession>A0A0S8JX09</accession>
<dbReference type="PROSITE" id="PS50110">
    <property type="entry name" value="RESPONSE_REGULATORY"/>
    <property type="match status" value="2"/>
</dbReference>
<name>A0A0S8JX09_UNCW3</name>
<proteinExistence type="predicted"/>
<dbReference type="AlphaFoldDB" id="A0A0S8JX09"/>
<evidence type="ECO:0000259" key="7">
    <source>
        <dbReference type="PROSITE" id="PS50110"/>
    </source>
</evidence>
<protein>
    <recommendedName>
        <fullName evidence="7">Response regulatory domain-containing protein</fullName>
    </recommendedName>
</protein>
<evidence type="ECO:0000256" key="5">
    <source>
        <dbReference type="ARBA" id="ARBA00023163"/>
    </source>
</evidence>
<dbReference type="InterPro" id="IPR001789">
    <property type="entry name" value="Sig_transdc_resp-reg_receiver"/>
</dbReference>
<organism evidence="8 9">
    <name type="scientific">candidate division WOR_3 bacterium SM1_77</name>
    <dbReference type="NCBI Taxonomy" id="1703778"/>
    <lineage>
        <taxon>Bacteria</taxon>
        <taxon>Bacteria division WOR-3</taxon>
    </lineage>
</organism>
<gene>
    <name evidence="8" type="ORF">AMJ74_04150</name>
</gene>
<keyword evidence="5" id="KW-0804">Transcription</keyword>
<evidence type="ECO:0000313" key="9">
    <source>
        <dbReference type="Proteomes" id="UP000050975"/>
    </source>
</evidence>
<evidence type="ECO:0000313" key="8">
    <source>
        <dbReference type="EMBL" id="KPL14034.1"/>
    </source>
</evidence>
<evidence type="ECO:0000256" key="4">
    <source>
        <dbReference type="ARBA" id="ARBA00023125"/>
    </source>
</evidence>
<feature type="domain" description="Response regulatory" evidence="7">
    <location>
        <begin position="5"/>
        <end position="124"/>
    </location>
</feature>
<dbReference type="CDD" id="cd17574">
    <property type="entry name" value="REC_OmpR"/>
    <property type="match status" value="1"/>
</dbReference>